<dbReference type="Proteomes" id="UP000234323">
    <property type="component" value="Unassembled WGS sequence"/>
</dbReference>
<dbReference type="EMBL" id="LLXI01001481">
    <property type="protein sequence ID" value="PKY53883.1"/>
    <property type="molecule type" value="Genomic_DNA"/>
</dbReference>
<name>A0A2I1H4S6_9GLOM</name>
<proteinExistence type="predicted"/>
<accession>A0A2I1H4S6</accession>
<reference evidence="1 2" key="1">
    <citation type="submission" date="2015-10" db="EMBL/GenBank/DDBJ databases">
        <title>Genome analyses suggest a sexual origin of heterokaryosis in a supposedly ancient asexual fungus.</title>
        <authorList>
            <person name="Ropars J."/>
            <person name="Sedzielewska K."/>
            <person name="Noel J."/>
            <person name="Charron P."/>
            <person name="Farinelli L."/>
            <person name="Marton T."/>
            <person name="Kruger M."/>
            <person name="Pelin A."/>
            <person name="Brachmann A."/>
            <person name="Corradi N."/>
        </authorList>
    </citation>
    <scope>NUCLEOTIDE SEQUENCE [LARGE SCALE GENOMIC DNA]</scope>
    <source>
        <strain evidence="1 2">A4</strain>
    </source>
</reference>
<comment type="caution">
    <text evidence="1">The sequence shown here is derived from an EMBL/GenBank/DDBJ whole genome shotgun (WGS) entry which is preliminary data.</text>
</comment>
<organism evidence="1 2">
    <name type="scientific">Rhizophagus irregularis</name>
    <dbReference type="NCBI Taxonomy" id="588596"/>
    <lineage>
        <taxon>Eukaryota</taxon>
        <taxon>Fungi</taxon>
        <taxon>Fungi incertae sedis</taxon>
        <taxon>Mucoromycota</taxon>
        <taxon>Glomeromycotina</taxon>
        <taxon>Glomeromycetes</taxon>
        <taxon>Glomerales</taxon>
        <taxon>Glomeraceae</taxon>
        <taxon>Rhizophagus</taxon>
    </lineage>
</organism>
<keyword evidence="2" id="KW-1185">Reference proteome</keyword>
<evidence type="ECO:0000313" key="2">
    <source>
        <dbReference type="Proteomes" id="UP000234323"/>
    </source>
</evidence>
<protein>
    <submittedName>
        <fullName evidence="1">Uncharacterized protein</fullName>
    </submittedName>
</protein>
<gene>
    <name evidence="1" type="ORF">RhiirA4_472349</name>
</gene>
<sequence>MESVYLTFTSIIQHIYTRDVSNEWLTSISGIKNKNYWCPHCTNTKFDISIAKSIAYSQNGEYLSDFYTNYNTWCPYCFKYKCERLCQEIMSKYLRLSSKIRQSDFLKTLNHPIGLELYSQCGFYN</sequence>
<dbReference type="AlphaFoldDB" id="A0A2I1H4S6"/>
<evidence type="ECO:0000313" key="1">
    <source>
        <dbReference type="EMBL" id="PKY53883.1"/>
    </source>
</evidence>